<dbReference type="EMBL" id="BSEJ01000002">
    <property type="protein sequence ID" value="GLJ60723.1"/>
    <property type="molecule type" value="Genomic_DNA"/>
</dbReference>
<evidence type="ECO:0000313" key="2">
    <source>
        <dbReference type="EMBL" id="GLJ60723.1"/>
    </source>
</evidence>
<gene>
    <name evidence="2" type="ORF">GCM10017576_08520</name>
</gene>
<dbReference type="RefSeq" id="WP_282978258.1">
    <property type="nucleotide sequence ID" value="NZ_JASFAR010000002.1"/>
</dbReference>
<protein>
    <recommendedName>
        <fullName evidence="1">Spore protein YkvP/CgeB glycosyl transferase-like domain-containing protein</fullName>
    </recommendedName>
</protein>
<accession>A0A9W6H1V6</accession>
<dbReference type="Gene3D" id="3.40.50.2000">
    <property type="entry name" value="Glycogen Phosphorylase B"/>
    <property type="match status" value="2"/>
</dbReference>
<sequence length="314" mass="34553">MSWIGFHGRSAGIAKALGIRSEFITGGTGPAPLRYLRAWRETARLLKRERPSTVIVMQPPIVALLCVAFRTPRSVRIIGDLHTGVFTNPKWKWALALTMRILRRRGSAVVTGAALAERTRAYGVDVLELHDIIDEPIVVSDAPDDPKLATVLEREYVLVPLAYSFDEPVDALLTAAEAAPEVNWVLTGRAPEHVVTRAPENVVFPGFVSRDDYRRLVKSATVMAALTTQEDTMQRVGYEALGEGKALVTSSTAVLREFFADAALYVTPDALSIEKQVREAVRTAQLLRQRMIARRAELEQTQQTQLAALAAVAS</sequence>
<keyword evidence="3" id="KW-1185">Reference proteome</keyword>
<organism evidence="2 3">
    <name type="scientific">Microbacterium barkeri</name>
    <dbReference type="NCBI Taxonomy" id="33917"/>
    <lineage>
        <taxon>Bacteria</taxon>
        <taxon>Bacillati</taxon>
        <taxon>Actinomycetota</taxon>
        <taxon>Actinomycetes</taxon>
        <taxon>Micrococcales</taxon>
        <taxon>Microbacteriaceae</taxon>
        <taxon>Microbacterium</taxon>
    </lineage>
</organism>
<dbReference type="Pfam" id="PF13524">
    <property type="entry name" value="Glyco_trans_1_2"/>
    <property type="match status" value="1"/>
</dbReference>
<evidence type="ECO:0000313" key="3">
    <source>
        <dbReference type="Proteomes" id="UP001142462"/>
    </source>
</evidence>
<dbReference type="SUPFAM" id="SSF53756">
    <property type="entry name" value="UDP-Glycosyltransferase/glycogen phosphorylase"/>
    <property type="match status" value="1"/>
</dbReference>
<feature type="domain" description="Spore protein YkvP/CgeB glycosyl transferase-like" evidence="1">
    <location>
        <begin position="172"/>
        <end position="298"/>
    </location>
</feature>
<dbReference type="AlphaFoldDB" id="A0A9W6H1V6"/>
<evidence type="ECO:0000259" key="1">
    <source>
        <dbReference type="Pfam" id="PF13524"/>
    </source>
</evidence>
<comment type="caution">
    <text evidence="2">The sequence shown here is derived from an EMBL/GenBank/DDBJ whole genome shotgun (WGS) entry which is preliminary data.</text>
</comment>
<reference evidence="2" key="2">
    <citation type="submission" date="2023-01" db="EMBL/GenBank/DDBJ databases">
        <authorList>
            <person name="Sun Q."/>
            <person name="Evtushenko L."/>
        </authorList>
    </citation>
    <scope>NUCLEOTIDE SEQUENCE</scope>
    <source>
        <strain evidence="2">VKM Ac-1020</strain>
    </source>
</reference>
<proteinExistence type="predicted"/>
<name>A0A9W6H1V6_9MICO</name>
<dbReference type="InterPro" id="IPR055259">
    <property type="entry name" value="YkvP/CgeB_Glyco_trans-like"/>
</dbReference>
<dbReference type="Proteomes" id="UP001142462">
    <property type="component" value="Unassembled WGS sequence"/>
</dbReference>
<dbReference type="GO" id="GO:0016757">
    <property type="term" value="F:glycosyltransferase activity"/>
    <property type="evidence" value="ECO:0007669"/>
    <property type="project" value="UniProtKB-KW"/>
</dbReference>
<reference evidence="2" key="1">
    <citation type="journal article" date="2014" name="Int. J. Syst. Evol. Microbiol.">
        <title>Complete genome sequence of Corynebacterium casei LMG S-19264T (=DSM 44701T), isolated from a smear-ripened cheese.</title>
        <authorList>
            <consortium name="US DOE Joint Genome Institute (JGI-PGF)"/>
            <person name="Walter F."/>
            <person name="Albersmeier A."/>
            <person name="Kalinowski J."/>
            <person name="Ruckert C."/>
        </authorList>
    </citation>
    <scope>NUCLEOTIDE SEQUENCE</scope>
    <source>
        <strain evidence="2">VKM Ac-1020</strain>
    </source>
</reference>